<accession>A0A2J0Q7A5</accession>
<feature type="transmembrane region" description="Helical" evidence="1">
    <location>
        <begin position="35"/>
        <end position="54"/>
    </location>
</feature>
<keyword evidence="1" id="KW-0472">Membrane</keyword>
<evidence type="ECO:0000313" key="2">
    <source>
        <dbReference type="EMBL" id="PJE50953.1"/>
    </source>
</evidence>
<evidence type="ECO:0000256" key="1">
    <source>
        <dbReference type="SAM" id="Phobius"/>
    </source>
</evidence>
<reference evidence="2 3" key="1">
    <citation type="submission" date="2017-09" db="EMBL/GenBank/DDBJ databases">
        <title>Depth-based differentiation of microbial function through sediment-hosted aquifers and enrichment of novel symbionts in the deep terrestrial subsurface.</title>
        <authorList>
            <person name="Probst A.J."/>
            <person name="Ladd B."/>
            <person name="Jarett J.K."/>
            <person name="Geller-Mcgrath D.E."/>
            <person name="Sieber C.M."/>
            <person name="Emerson J.B."/>
            <person name="Anantharaman K."/>
            <person name="Thomas B.C."/>
            <person name="Malmstrom R."/>
            <person name="Stieglmeier M."/>
            <person name="Klingl A."/>
            <person name="Woyke T."/>
            <person name="Ryan C.M."/>
            <person name="Banfield J.F."/>
        </authorList>
    </citation>
    <scope>NUCLEOTIDE SEQUENCE [LARGE SCALE GENOMIC DNA]</scope>
    <source>
        <strain evidence="2">CG10_big_fil_rev_8_21_14_0_10_36_16</strain>
    </source>
</reference>
<protein>
    <submittedName>
        <fullName evidence="2">Uncharacterized protein</fullName>
    </submittedName>
</protein>
<keyword evidence="1" id="KW-1133">Transmembrane helix</keyword>
<feature type="transmembrane region" description="Helical" evidence="1">
    <location>
        <begin position="6"/>
        <end position="23"/>
    </location>
</feature>
<organism evidence="2 3">
    <name type="scientific">Candidatus Yanofskybacteria bacterium CG10_big_fil_rev_8_21_14_0_10_36_16</name>
    <dbReference type="NCBI Taxonomy" id="1975096"/>
    <lineage>
        <taxon>Bacteria</taxon>
        <taxon>Candidatus Yanofskyibacteriota</taxon>
    </lineage>
</organism>
<dbReference type="Proteomes" id="UP000228496">
    <property type="component" value="Unassembled WGS sequence"/>
</dbReference>
<sequence>MFGLALAIFLYGIVFELQTINIIMGNQINYRRAEALFCAIIVGILAELGLRAAIQGCCWPTF</sequence>
<evidence type="ECO:0000313" key="3">
    <source>
        <dbReference type="Proteomes" id="UP000228496"/>
    </source>
</evidence>
<dbReference type="AlphaFoldDB" id="A0A2J0Q7A5"/>
<keyword evidence="1" id="KW-0812">Transmembrane</keyword>
<dbReference type="EMBL" id="PCXQ01000004">
    <property type="protein sequence ID" value="PJE50953.1"/>
    <property type="molecule type" value="Genomic_DNA"/>
</dbReference>
<comment type="caution">
    <text evidence="2">The sequence shown here is derived from an EMBL/GenBank/DDBJ whole genome shotgun (WGS) entry which is preliminary data.</text>
</comment>
<proteinExistence type="predicted"/>
<gene>
    <name evidence="2" type="ORF">COV29_01595</name>
</gene>
<name>A0A2J0Q7A5_9BACT</name>